<evidence type="ECO:0000259" key="4">
    <source>
        <dbReference type="Pfam" id="PF00501"/>
    </source>
</evidence>
<reference evidence="7" key="2">
    <citation type="submission" date="2015-01" db="EMBL/GenBank/DDBJ databases">
        <title>Evolutionary Origins and Diversification of the Mycorrhizal Mutualists.</title>
        <authorList>
            <consortium name="DOE Joint Genome Institute"/>
            <consortium name="Mycorrhizal Genomics Consortium"/>
            <person name="Kohler A."/>
            <person name="Kuo A."/>
            <person name="Nagy L.G."/>
            <person name="Floudas D."/>
            <person name="Copeland A."/>
            <person name="Barry K.W."/>
            <person name="Cichocki N."/>
            <person name="Veneault-Fourrey C."/>
            <person name="LaButti K."/>
            <person name="Lindquist E.A."/>
            <person name="Lipzen A."/>
            <person name="Lundell T."/>
            <person name="Morin E."/>
            <person name="Murat C."/>
            <person name="Riley R."/>
            <person name="Ohm R."/>
            <person name="Sun H."/>
            <person name="Tunlid A."/>
            <person name="Henrissat B."/>
            <person name="Grigoriev I.V."/>
            <person name="Hibbett D.S."/>
            <person name="Martin F."/>
        </authorList>
    </citation>
    <scope>NUCLEOTIDE SEQUENCE [LARGE SCALE GENOMIC DNA]</scope>
    <source>
        <strain evidence="7">h7</strain>
    </source>
</reference>
<reference evidence="6 7" key="1">
    <citation type="submission" date="2014-04" db="EMBL/GenBank/DDBJ databases">
        <authorList>
            <consortium name="DOE Joint Genome Institute"/>
            <person name="Kuo A."/>
            <person name="Gay G."/>
            <person name="Dore J."/>
            <person name="Kohler A."/>
            <person name="Nagy L.G."/>
            <person name="Floudas D."/>
            <person name="Copeland A."/>
            <person name="Barry K.W."/>
            <person name="Cichocki N."/>
            <person name="Veneault-Fourrey C."/>
            <person name="LaButti K."/>
            <person name="Lindquist E.A."/>
            <person name="Lipzen A."/>
            <person name="Lundell T."/>
            <person name="Morin E."/>
            <person name="Murat C."/>
            <person name="Sun H."/>
            <person name="Tunlid A."/>
            <person name="Henrissat B."/>
            <person name="Grigoriev I.V."/>
            <person name="Hibbett D.S."/>
            <person name="Martin F."/>
            <person name="Nordberg H.P."/>
            <person name="Cantor M.N."/>
            <person name="Hua S.X."/>
        </authorList>
    </citation>
    <scope>NUCLEOTIDE SEQUENCE [LARGE SCALE GENOMIC DNA]</scope>
    <source>
        <strain evidence="7">h7</strain>
    </source>
</reference>
<keyword evidence="3" id="KW-1133">Transmembrane helix</keyword>
<dbReference type="InterPro" id="IPR000873">
    <property type="entry name" value="AMP-dep_synth/lig_dom"/>
</dbReference>
<proteinExistence type="inferred from homology"/>
<dbReference type="PANTHER" id="PTHR43201:SF5">
    <property type="entry name" value="MEDIUM-CHAIN ACYL-COA LIGASE ACSF2, MITOCHONDRIAL"/>
    <property type="match status" value="1"/>
</dbReference>
<dbReference type="Gene3D" id="3.40.50.12780">
    <property type="entry name" value="N-terminal domain of ligase-like"/>
    <property type="match status" value="1"/>
</dbReference>
<dbReference type="EMBL" id="KN831783">
    <property type="protein sequence ID" value="KIM40122.1"/>
    <property type="molecule type" value="Genomic_DNA"/>
</dbReference>
<dbReference type="STRING" id="686832.A0A0C2YGA5"/>
<keyword evidence="3" id="KW-0812">Transmembrane</keyword>
<keyword evidence="7" id="KW-1185">Reference proteome</keyword>
<feature type="domain" description="AMP-binding enzyme C-terminal" evidence="5">
    <location>
        <begin position="506"/>
        <end position="583"/>
    </location>
</feature>
<evidence type="ECO:0000256" key="1">
    <source>
        <dbReference type="ARBA" id="ARBA00006432"/>
    </source>
</evidence>
<organism evidence="6 7">
    <name type="scientific">Hebeloma cylindrosporum</name>
    <dbReference type="NCBI Taxonomy" id="76867"/>
    <lineage>
        <taxon>Eukaryota</taxon>
        <taxon>Fungi</taxon>
        <taxon>Dikarya</taxon>
        <taxon>Basidiomycota</taxon>
        <taxon>Agaricomycotina</taxon>
        <taxon>Agaricomycetes</taxon>
        <taxon>Agaricomycetidae</taxon>
        <taxon>Agaricales</taxon>
        <taxon>Agaricineae</taxon>
        <taxon>Hymenogastraceae</taxon>
        <taxon>Hebeloma</taxon>
    </lineage>
</organism>
<dbReference type="GO" id="GO:0031956">
    <property type="term" value="F:medium-chain fatty acid-CoA ligase activity"/>
    <property type="evidence" value="ECO:0007669"/>
    <property type="project" value="TreeGrafter"/>
</dbReference>
<feature type="domain" description="AMP-dependent synthetase/ligase" evidence="4">
    <location>
        <begin position="54"/>
        <end position="440"/>
    </location>
</feature>
<dbReference type="PROSITE" id="PS00455">
    <property type="entry name" value="AMP_BINDING"/>
    <property type="match status" value="1"/>
</dbReference>
<gene>
    <name evidence="6" type="ORF">M413DRAFT_73720</name>
</gene>
<evidence type="ECO:0008006" key="8">
    <source>
        <dbReference type="Google" id="ProtNLM"/>
    </source>
</evidence>
<dbReference type="HOGENOM" id="CLU_000022_59_0_1"/>
<dbReference type="Proteomes" id="UP000053424">
    <property type="component" value="Unassembled WGS sequence"/>
</dbReference>
<dbReference type="OrthoDB" id="10253115at2759"/>
<evidence type="ECO:0000256" key="3">
    <source>
        <dbReference type="SAM" id="Phobius"/>
    </source>
</evidence>
<evidence type="ECO:0000313" key="7">
    <source>
        <dbReference type="Proteomes" id="UP000053424"/>
    </source>
</evidence>
<dbReference type="SUPFAM" id="SSF56801">
    <property type="entry name" value="Acetyl-CoA synthetase-like"/>
    <property type="match status" value="1"/>
</dbReference>
<sequence length="613" mass="67915">MESGWNPRRSLSETEALLTSPGSIHEIETTLVDGRLQRVYKNLWPSLREFWLSAVAQYSGDIYLVYEDQRLTYGQVHSRVLKVAGLFRDVYGIKKAGDRIGICSRNCIQYFVAFWACHLIGAVVVLANAWLPLEPLSHCLAHTQCRLVILDPERAERLHDIVSRMYRETGVEAMLVFDFQDSKPIWSGMRYFEETLREYFSDGMHIVASPISMLPEDDATLIFTSGTTGLPKGVLSTQRQFLTNVLNVLVGGFRATLRRGGDFPTSERAELQKATLVSVPLFHVTGLTSFSMLATMTGMKIVMTRKWDVEEGTKIPKLIKRENISVVGGVPSMVIDLILSSLSGHPLEGLLFGGAPAPDSLVTRARQAFPTATMIQGYGLTETNSIAVSFAGEDYIARPTSTGLASPVNDIRIVHKDTCLPPGVVGEVWLRGPNVMKGYWQDEGATDAAITKDGWLKTGDVGYVDEEGFLYIKDRRKSHCFDSFNTAENIKDIIIRGGENVDSVTVENALYADPRVLEAAAVGVPDERLGELVAAIVSLRPAYLGQVTEEELISQTKTRLPTFAIPAMIVVLDRVFERTPSGKIIKGDLRRVARSQWELRRGGLKKEGCRANL</sequence>
<protein>
    <recommendedName>
        <fullName evidence="8">AMP-dependent synthetase/ligase domain-containing protein</fullName>
    </recommendedName>
</protein>
<dbReference type="GO" id="GO:0006631">
    <property type="term" value="P:fatty acid metabolic process"/>
    <property type="evidence" value="ECO:0007669"/>
    <property type="project" value="TreeGrafter"/>
</dbReference>
<feature type="transmembrane region" description="Helical" evidence="3">
    <location>
        <begin position="108"/>
        <end position="131"/>
    </location>
</feature>
<keyword evidence="2" id="KW-0436">Ligase</keyword>
<evidence type="ECO:0000259" key="5">
    <source>
        <dbReference type="Pfam" id="PF13193"/>
    </source>
</evidence>
<name>A0A0C2YGA5_HEBCY</name>
<dbReference type="InterPro" id="IPR042099">
    <property type="entry name" value="ANL_N_sf"/>
</dbReference>
<dbReference type="InterPro" id="IPR020845">
    <property type="entry name" value="AMP-binding_CS"/>
</dbReference>
<dbReference type="Gene3D" id="3.30.300.30">
    <property type="match status" value="1"/>
</dbReference>
<comment type="similarity">
    <text evidence="1">Belongs to the ATP-dependent AMP-binding enzyme family.</text>
</comment>
<evidence type="ECO:0000256" key="2">
    <source>
        <dbReference type="ARBA" id="ARBA00022598"/>
    </source>
</evidence>
<evidence type="ECO:0000313" key="6">
    <source>
        <dbReference type="EMBL" id="KIM40122.1"/>
    </source>
</evidence>
<dbReference type="Pfam" id="PF13193">
    <property type="entry name" value="AMP-binding_C"/>
    <property type="match status" value="1"/>
</dbReference>
<dbReference type="Pfam" id="PF00501">
    <property type="entry name" value="AMP-binding"/>
    <property type="match status" value="1"/>
</dbReference>
<dbReference type="PANTHER" id="PTHR43201">
    <property type="entry name" value="ACYL-COA SYNTHETASE"/>
    <property type="match status" value="1"/>
</dbReference>
<dbReference type="InterPro" id="IPR045851">
    <property type="entry name" value="AMP-bd_C_sf"/>
</dbReference>
<dbReference type="AlphaFoldDB" id="A0A0C2YGA5"/>
<dbReference type="InterPro" id="IPR025110">
    <property type="entry name" value="AMP-bd_C"/>
</dbReference>
<accession>A0A0C2YGA5</accession>
<keyword evidence="3" id="KW-0472">Membrane</keyword>